<keyword evidence="1" id="KW-1185">Reference proteome</keyword>
<name>A0AC58SSK8_TOBAC</name>
<accession>A0AC58SSK8</accession>
<evidence type="ECO:0000313" key="1">
    <source>
        <dbReference type="Proteomes" id="UP000790787"/>
    </source>
</evidence>
<dbReference type="Proteomes" id="UP000790787">
    <property type="component" value="Chromosome 15"/>
</dbReference>
<organism evidence="1 2">
    <name type="scientific">Nicotiana tabacum</name>
    <name type="common">Common tobacco</name>
    <dbReference type="NCBI Taxonomy" id="4097"/>
    <lineage>
        <taxon>Eukaryota</taxon>
        <taxon>Viridiplantae</taxon>
        <taxon>Streptophyta</taxon>
        <taxon>Embryophyta</taxon>
        <taxon>Tracheophyta</taxon>
        <taxon>Spermatophyta</taxon>
        <taxon>Magnoliopsida</taxon>
        <taxon>eudicotyledons</taxon>
        <taxon>Gunneridae</taxon>
        <taxon>Pentapetalae</taxon>
        <taxon>asterids</taxon>
        <taxon>lamiids</taxon>
        <taxon>Solanales</taxon>
        <taxon>Solanaceae</taxon>
        <taxon>Nicotianoideae</taxon>
        <taxon>Nicotianeae</taxon>
        <taxon>Nicotiana</taxon>
    </lineage>
</organism>
<protein>
    <submittedName>
        <fullName evidence="2">Uncharacterized protein LOC107819119</fullName>
    </submittedName>
</protein>
<reference evidence="2" key="2">
    <citation type="submission" date="2025-08" db="UniProtKB">
        <authorList>
            <consortium name="RefSeq"/>
        </authorList>
    </citation>
    <scope>IDENTIFICATION</scope>
    <source>
        <tissue evidence="2">Leaf</tissue>
    </source>
</reference>
<gene>
    <name evidence="2" type="primary">LOC107819119</name>
</gene>
<reference evidence="1" key="1">
    <citation type="journal article" date="2014" name="Nat. Commun.">
        <title>The tobacco genome sequence and its comparison with those of tomato and potato.</title>
        <authorList>
            <person name="Sierro N."/>
            <person name="Battey J.N."/>
            <person name="Ouadi S."/>
            <person name="Bakaher N."/>
            <person name="Bovet L."/>
            <person name="Willig A."/>
            <person name="Goepfert S."/>
            <person name="Peitsch M.C."/>
            <person name="Ivanov N.V."/>
        </authorList>
    </citation>
    <scope>NUCLEOTIDE SEQUENCE [LARGE SCALE GENOMIC DNA]</scope>
</reference>
<evidence type="ECO:0000313" key="2">
    <source>
        <dbReference type="RefSeq" id="XP_075087943.1"/>
    </source>
</evidence>
<proteinExistence type="predicted"/>
<sequence>MYADFMVALKIMSGPPSDQGNSSSSAANIGGWLHFLLHDHDHDHYIGPNVAGRLDEKQKIQSVAPNSSEDAKHYEPLVVSIGPMHHGKDHLQAMEKFKRSLAQKYAERIREADTAAFETVLLKARNCYSHSVHSVYNDPDWFVIMFIDACFILEFLSSELGGSRWVDMNMKNHDRDLVRRDLLLLENQLPFELLQIFCTSFMRGNDFSLMVIIMSFLFNRMITTVSGVSSTDDTLIDIDHFDDYIVNNMPLPRQESERFPQVSHKHLLQLFRDLSIEAIGAGPTKLEEEEEEDDLVYNYPNLSVTELKKAGIRCRCGKHTR</sequence>
<dbReference type="RefSeq" id="XP_075087943.1">
    <property type="nucleotide sequence ID" value="XM_075231842.1"/>
</dbReference>